<evidence type="ECO:0000259" key="11">
    <source>
        <dbReference type="SMART" id="SM00971"/>
    </source>
</evidence>
<dbReference type="GO" id="GO:0005737">
    <property type="term" value="C:cytoplasm"/>
    <property type="evidence" value="ECO:0007669"/>
    <property type="project" value="InterPro"/>
</dbReference>
<dbReference type="OrthoDB" id="9801456at2"/>
<feature type="domain" description="Serine acetyltransferase N-terminal" evidence="11">
    <location>
        <begin position="9"/>
        <end position="113"/>
    </location>
</feature>
<gene>
    <name evidence="12" type="primary">cysE</name>
    <name evidence="12" type="ORF">NCTC13093_00359</name>
</gene>
<dbReference type="PROSITE" id="PS00101">
    <property type="entry name" value="HEXAPEP_TRANSFERASES"/>
    <property type="match status" value="1"/>
</dbReference>
<dbReference type="InterPro" id="IPR011004">
    <property type="entry name" value="Trimer_LpxA-like_sf"/>
</dbReference>
<evidence type="ECO:0000313" key="13">
    <source>
        <dbReference type="Proteomes" id="UP000250086"/>
    </source>
</evidence>
<dbReference type="Pfam" id="PF00132">
    <property type="entry name" value="Hexapep"/>
    <property type="match status" value="1"/>
</dbReference>
<reference evidence="12 13" key="1">
    <citation type="submission" date="2018-06" db="EMBL/GenBank/DDBJ databases">
        <authorList>
            <consortium name="Pathogen Informatics"/>
            <person name="Doyle S."/>
        </authorList>
    </citation>
    <scope>NUCLEOTIDE SEQUENCE [LARGE SCALE GENOMIC DNA]</scope>
    <source>
        <strain evidence="12 13">NCTC13093</strain>
    </source>
</reference>
<dbReference type="Gene3D" id="1.10.3130.10">
    <property type="entry name" value="serine acetyltransferase, domain 1"/>
    <property type="match status" value="1"/>
</dbReference>
<dbReference type="SUPFAM" id="SSF51161">
    <property type="entry name" value="Trimeric LpxA-like enzymes"/>
    <property type="match status" value="1"/>
</dbReference>
<dbReference type="GO" id="GO:0006535">
    <property type="term" value="P:cysteine biosynthetic process from serine"/>
    <property type="evidence" value="ECO:0007669"/>
    <property type="project" value="InterPro"/>
</dbReference>
<dbReference type="RefSeq" id="WP_113743195.1">
    <property type="nucleotide sequence ID" value="NZ_UAPU01000006.1"/>
</dbReference>
<organism evidence="12 13">
    <name type="scientific">Anaerobiospirillum thomasii</name>
    <dbReference type="NCBI Taxonomy" id="179995"/>
    <lineage>
        <taxon>Bacteria</taxon>
        <taxon>Pseudomonadati</taxon>
        <taxon>Pseudomonadota</taxon>
        <taxon>Gammaproteobacteria</taxon>
        <taxon>Aeromonadales</taxon>
        <taxon>Succinivibrionaceae</taxon>
        <taxon>Anaerobiospirillum</taxon>
    </lineage>
</organism>
<evidence type="ECO:0000256" key="3">
    <source>
        <dbReference type="ARBA" id="ARBA00013266"/>
    </source>
</evidence>
<comment type="catalytic activity">
    <reaction evidence="10">
        <text>L-serine + acetyl-CoA = O-acetyl-L-serine + CoA</text>
        <dbReference type="Rhea" id="RHEA:24560"/>
        <dbReference type="ChEBI" id="CHEBI:33384"/>
        <dbReference type="ChEBI" id="CHEBI:57287"/>
        <dbReference type="ChEBI" id="CHEBI:57288"/>
        <dbReference type="ChEBI" id="CHEBI:58340"/>
        <dbReference type="EC" id="2.3.1.30"/>
    </reaction>
</comment>
<keyword evidence="13" id="KW-1185">Reference proteome</keyword>
<protein>
    <recommendedName>
        <fullName evidence="4">Serine acetyltransferase</fullName>
        <ecNumber evidence="3">2.3.1.30</ecNumber>
    </recommendedName>
</protein>
<keyword evidence="5" id="KW-0028">Amino-acid biosynthesis</keyword>
<evidence type="ECO:0000256" key="7">
    <source>
        <dbReference type="ARBA" id="ARBA00022737"/>
    </source>
</evidence>
<dbReference type="Proteomes" id="UP000250086">
    <property type="component" value="Unassembled WGS sequence"/>
</dbReference>
<evidence type="ECO:0000256" key="4">
    <source>
        <dbReference type="ARBA" id="ARBA00018522"/>
    </source>
</evidence>
<accession>A0A2X0VU23</accession>
<dbReference type="NCBIfam" id="TIGR01172">
    <property type="entry name" value="cysE"/>
    <property type="match status" value="1"/>
</dbReference>
<keyword evidence="7" id="KW-0677">Repeat</keyword>
<keyword evidence="6 12" id="KW-0808">Transferase</keyword>
<dbReference type="InterPro" id="IPR005881">
    <property type="entry name" value="Ser_O-AcTrfase"/>
</dbReference>
<dbReference type="Gene3D" id="2.160.10.10">
    <property type="entry name" value="Hexapeptide repeat proteins"/>
    <property type="match status" value="1"/>
</dbReference>
<evidence type="ECO:0000256" key="1">
    <source>
        <dbReference type="ARBA" id="ARBA00004876"/>
    </source>
</evidence>
<dbReference type="PANTHER" id="PTHR42811">
    <property type="entry name" value="SERINE ACETYLTRANSFERASE"/>
    <property type="match status" value="1"/>
</dbReference>
<dbReference type="InterPro" id="IPR018357">
    <property type="entry name" value="Hexapep_transf_CS"/>
</dbReference>
<evidence type="ECO:0000313" key="12">
    <source>
        <dbReference type="EMBL" id="SPT68996.1"/>
    </source>
</evidence>
<dbReference type="EC" id="2.3.1.30" evidence="3"/>
<dbReference type="SMART" id="SM00971">
    <property type="entry name" value="SATase_N"/>
    <property type="match status" value="1"/>
</dbReference>
<dbReference type="InterPro" id="IPR045304">
    <property type="entry name" value="LbH_SAT"/>
</dbReference>
<dbReference type="Pfam" id="PF06426">
    <property type="entry name" value="SATase_N"/>
    <property type="match status" value="1"/>
</dbReference>
<dbReference type="EMBL" id="UAPV01000001">
    <property type="protein sequence ID" value="SPT68996.1"/>
    <property type="molecule type" value="Genomic_DNA"/>
</dbReference>
<comment type="pathway">
    <text evidence="1">Amino-acid biosynthesis; L-cysteine biosynthesis; L-cysteine from L-serine: step 1/2.</text>
</comment>
<dbReference type="FunFam" id="2.160.10.10:FF:000002">
    <property type="entry name" value="Serine acetyltransferase"/>
    <property type="match status" value="1"/>
</dbReference>
<evidence type="ECO:0000256" key="2">
    <source>
        <dbReference type="ARBA" id="ARBA00007274"/>
    </source>
</evidence>
<evidence type="ECO:0000256" key="6">
    <source>
        <dbReference type="ARBA" id="ARBA00022679"/>
    </source>
</evidence>
<dbReference type="NCBIfam" id="NF041874">
    <property type="entry name" value="EPS_EpsC"/>
    <property type="match status" value="1"/>
</dbReference>
<dbReference type="CDD" id="cd03354">
    <property type="entry name" value="LbH_SAT"/>
    <property type="match status" value="1"/>
</dbReference>
<evidence type="ECO:0000256" key="9">
    <source>
        <dbReference type="ARBA" id="ARBA00023315"/>
    </source>
</evidence>
<evidence type="ECO:0000256" key="5">
    <source>
        <dbReference type="ARBA" id="ARBA00022605"/>
    </source>
</evidence>
<dbReference type="InterPro" id="IPR042122">
    <property type="entry name" value="Ser_AcTrfase_N_sf"/>
</dbReference>
<dbReference type="GO" id="GO:0009001">
    <property type="term" value="F:serine O-acetyltransferase activity"/>
    <property type="evidence" value="ECO:0007669"/>
    <property type="project" value="UniProtKB-EC"/>
</dbReference>
<evidence type="ECO:0000256" key="8">
    <source>
        <dbReference type="ARBA" id="ARBA00023192"/>
    </source>
</evidence>
<sequence length="280" mass="30064">MSKTKEQEIWELIVSRALEIVKTEPMLKGLMLKAVLNRQDLKDGLAGFISAKLQTSLVSRQEIYQTCMQAFTDSPDIIEAAAYDLEAVAQRDPAVNDILVPFLYLKGPHALESWRVAHWLWLKGRHDFARYFQSIISDIFAVDIHPAAVIGKGIMFDHATGIVIGETCVIADNVSILQDVTLGGTGKESGDRHPKIASGVMIGAGSKVLGNISIGQGAKVGAGSVVLADVKEHTTVAGIPAKVVGVPRDMMPSLGMDQNLDDVKGDICNLGCGKICSKTV</sequence>
<keyword evidence="9 12" id="KW-0012">Acyltransferase</keyword>
<evidence type="ECO:0000256" key="10">
    <source>
        <dbReference type="ARBA" id="ARBA00049486"/>
    </source>
</evidence>
<dbReference type="UniPathway" id="UPA00136">
    <property type="reaction ID" value="UER00199"/>
</dbReference>
<dbReference type="InterPro" id="IPR010493">
    <property type="entry name" value="Ser_AcTrfase_N"/>
</dbReference>
<proteinExistence type="inferred from homology"/>
<name>A0A2X0VU23_9GAMM</name>
<dbReference type="AlphaFoldDB" id="A0A2X0VU23"/>
<dbReference type="InterPro" id="IPR001451">
    <property type="entry name" value="Hexapep"/>
</dbReference>
<dbReference type="InterPro" id="IPR053376">
    <property type="entry name" value="Serine_acetyltransferase"/>
</dbReference>
<keyword evidence="8" id="KW-0198">Cysteine biosynthesis</keyword>
<comment type="similarity">
    <text evidence="2">Belongs to the transferase hexapeptide repeat family.</text>
</comment>